<dbReference type="PANTHER" id="PTHR13763">
    <property type="entry name" value="BREAST CANCER TYPE 1 SUSCEPTIBILITY PROTEIN BRCA1"/>
    <property type="match status" value="1"/>
</dbReference>
<evidence type="ECO:0000256" key="5">
    <source>
        <dbReference type="ARBA" id="ARBA00022771"/>
    </source>
</evidence>
<evidence type="ECO:0000256" key="9">
    <source>
        <dbReference type="SAM" id="MobiDB-lite"/>
    </source>
</evidence>
<feature type="region of interest" description="Disordered" evidence="9">
    <location>
        <begin position="1"/>
        <end position="71"/>
    </location>
</feature>
<keyword evidence="12" id="KW-1185">Reference proteome</keyword>
<feature type="compositionally biased region" description="Polar residues" evidence="9">
    <location>
        <begin position="986"/>
        <end position="1013"/>
    </location>
</feature>
<dbReference type="GO" id="GO:0008270">
    <property type="term" value="F:zinc ion binding"/>
    <property type="evidence" value="ECO:0007669"/>
    <property type="project" value="UniProtKB-KW"/>
</dbReference>
<evidence type="ECO:0000313" key="11">
    <source>
        <dbReference type="EMBL" id="KAG8446898.1"/>
    </source>
</evidence>
<dbReference type="FunFam" id="3.40.50.10190:FF:000025">
    <property type="entry name" value="Breast cancer type 1 susceptibility protein homolog"/>
    <property type="match status" value="1"/>
</dbReference>
<evidence type="ECO:0000256" key="8">
    <source>
        <dbReference type="ARBA" id="ARBA00023242"/>
    </source>
</evidence>
<comment type="subcellular location">
    <subcellularLocation>
        <location evidence="1">Nucleus</location>
    </subcellularLocation>
</comment>
<keyword evidence="8" id="KW-0539">Nucleus</keyword>
<evidence type="ECO:0000256" key="7">
    <source>
        <dbReference type="ARBA" id="ARBA00023204"/>
    </source>
</evidence>
<dbReference type="PROSITE" id="PS50172">
    <property type="entry name" value="BRCT"/>
    <property type="match status" value="2"/>
</dbReference>
<keyword evidence="7" id="KW-0234">DNA repair</keyword>
<dbReference type="Gene3D" id="3.40.50.10190">
    <property type="entry name" value="BRCT domain"/>
    <property type="match status" value="2"/>
</dbReference>
<dbReference type="SUPFAM" id="SSF52113">
    <property type="entry name" value="BRCT domain"/>
    <property type="match status" value="2"/>
</dbReference>
<dbReference type="GO" id="GO:0031436">
    <property type="term" value="C:BRCA1-BARD1 complex"/>
    <property type="evidence" value="ECO:0007669"/>
    <property type="project" value="TreeGrafter"/>
</dbReference>
<dbReference type="PIRSF" id="PIRSF001734">
    <property type="entry name" value="BRCA1"/>
    <property type="match status" value="1"/>
</dbReference>
<dbReference type="InterPro" id="IPR025994">
    <property type="entry name" value="BRCA1_serine_dom"/>
</dbReference>
<evidence type="ECO:0000256" key="1">
    <source>
        <dbReference type="ARBA" id="ARBA00004123"/>
    </source>
</evidence>
<feature type="region of interest" description="Disordered" evidence="9">
    <location>
        <begin position="304"/>
        <end position="330"/>
    </location>
</feature>
<dbReference type="InterPro" id="IPR001357">
    <property type="entry name" value="BRCT_dom"/>
</dbReference>
<feature type="domain" description="BRCT" evidence="10">
    <location>
        <begin position="1152"/>
        <end position="1250"/>
    </location>
</feature>
<evidence type="ECO:0000256" key="4">
    <source>
        <dbReference type="ARBA" id="ARBA00022763"/>
    </source>
</evidence>
<dbReference type="GO" id="GO:0070531">
    <property type="term" value="C:BRCA1-A complex"/>
    <property type="evidence" value="ECO:0007669"/>
    <property type="project" value="TreeGrafter"/>
</dbReference>
<dbReference type="GO" id="GO:0007095">
    <property type="term" value="P:mitotic G2 DNA damage checkpoint signaling"/>
    <property type="evidence" value="ECO:0007669"/>
    <property type="project" value="TreeGrafter"/>
</dbReference>
<dbReference type="GO" id="GO:0045944">
    <property type="term" value="P:positive regulation of transcription by RNA polymerase II"/>
    <property type="evidence" value="ECO:0007669"/>
    <property type="project" value="TreeGrafter"/>
</dbReference>
<gene>
    <name evidence="11" type="ORF">GDO86_014376</name>
</gene>
<protein>
    <recommendedName>
        <fullName evidence="10">BRCT domain-containing protein</fullName>
    </recommendedName>
</protein>
<organism evidence="11 12">
    <name type="scientific">Hymenochirus boettgeri</name>
    <name type="common">Congo dwarf clawed frog</name>
    <dbReference type="NCBI Taxonomy" id="247094"/>
    <lineage>
        <taxon>Eukaryota</taxon>
        <taxon>Metazoa</taxon>
        <taxon>Chordata</taxon>
        <taxon>Craniata</taxon>
        <taxon>Vertebrata</taxon>
        <taxon>Euteleostomi</taxon>
        <taxon>Amphibia</taxon>
        <taxon>Batrachia</taxon>
        <taxon>Anura</taxon>
        <taxon>Pipoidea</taxon>
        <taxon>Pipidae</taxon>
        <taxon>Pipinae</taxon>
        <taxon>Hymenochirus</taxon>
    </lineage>
</organism>
<evidence type="ECO:0000256" key="3">
    <source>
        <dbReference type="ARBA" id="ARBA00022737"/>
    </source>
</evidence>
<dbReference type="GO" id="GO:0043009">
    <property type="term" value="P:chordate embryonic development"/>
    <property type="evidence" value="ECO:0007669"/>
    <property type="project" value="TreeGrafter"/>
</dbReference>
<feature type="domain" description="BRCT" evidence="10">
    <location>
        <begin position="1044"/>
        <end position="1132"/>
    </location>
</feature>
<dbReference type="GO" id="GO:0000724">
    <property type="term" value="P:double-strand break repair via homologous recombination"/>
    <property type="evidence" value="ECO:0007669"/>
    <property type="project" value="TreeGrafter"/>
</dbReference>
<dbReference type="OrthoDB" id="6105938at2759"/>
<feature type="compositionally biased region" description="Basic and acidic residues" evidence="9">
    <location>
        <begin position="50"/>
        <end position="67"/>
    </location>
</feature>
<dbReference type="Pfam" id="PF12820">
    <property type="entry name" value="BRCT_assoc"/>
    <property type="match status" value="1"/>
</dbReference>
<dbReference type="AlphaFoldDB" id="A0A8T2JSS3"/>
<evidence type="ECO:0000259" key="10">
    <source>
        <dbReference type="PROSITE" id="PS50172"/>
    </source>
</evidence>
<keyword evidence="4" id="KW-0227">DNA damage</keyword>
<dbReference type="SMART" id="SM00292">
    <property type="entry name" value="BRCT"/>
    <property type="match status" value="2"/>
</dbReference>
<feature type="region of interest" description="Disordered" evidence="9">
    <location>
        <begin position="971"/>
        <end position="1041"/>
    </location>
</feature>
<sequence>MKLVKEVANLNSCKRKQQKQMSKRLFIGSDSSEEIPFENMGSNRSSLSPHPKEENGLKSTLNKEHADSSISSEKALLNSNTSYPENQNPQDSDNSCAFKQMKQSIQRVNEWFTKTPDVLNTSTTDEDALAENKEPMDGGSCSSDETERSPGLPMQTQSSLLGIVDKQKISAKNNIFCKVYKRDRKPFPPFNITCVAQIHCNGSEESTHSKVITKSPNLKRRRKTVSTLQPKDFVKQPNIFNGNVSVLSENSDNMDCQSNANTFHSDLIQNKNAEQVGDQMNKHPTETFHNTSDANHGEMFCQRGENHTEQSSRAPSHPLDKTKGLGTDSLESSFGPELYINSYPSNEPKSAASEIKIRRSLRLQMLPGGTLKNNNFSAEKGGILQTIDHLLNSNPKEDLKDEPCATFTPDLKTSEDHDTQIDTIHNADTDTCKAGDQSSIFGKPLDCCTHLKNTLQKIHTETKDNDIENHLFTPCQTTYPSTTDNGYKVNFNSETFNKEHTEVDIISQDECIITSNENQITPLNSRTIMHKTKSLFYGKPQPGTGPNSPNLPLDNMLQNSSEDTLIQASEVIDPLEWVDKPKKLSTVISIKSKKEHINEQHSGLPQLSFDPKMMQFPSAIYKNASTPSQGDNKLCQNYMADNIPAHPTSLSTGAIKNLDIFSDTPDGLLSSKNMSEEDACFSKADNMEVNGEPENLTTFSSGASKYLEIYSDTPDGLLSSKHMSEEVTCFSKADNVENTNHSYRCNLAGRGICKTVQKLKTPEEESHSDELPCFQDLLYGKAPNQSSNEAGPNTLYNMSPVRTQCGILSVLSNCVNNKPFSSKTSMAPLSQESQCSLDLFSSQSDMSSYREHKQNQLKIGLASPNKERDNQDKCDHVNCPQDLCMEHNTAEVAGCEREASHIEDSSILSSQGDILSTQQQEAMQYNLKKLQQEMAVLEAVLEQETDPSSLQIGPACPDLITSMTAARDSLKPVQANTSNEHKLSPENCNSQDSSCSPVETLQLQQQSRNSLTIATRPASSTSASPAPITVPSTSFKSPLPSSRKNLSFVASGLNQHELVILQRFARKTRSALSSHITETTTHIIIKTDAEMVCERTLKYFLGIAARKWVVSYEWIVQSIKAGRVLDEYDYEVNGDVINGRNHRGPRRSRLGSDGMLLRGFEICCLGSFSDMTLDDLEKMVSLCGATVVKTPQLFKNKLNTSLVIVQQDAGLRKRNDAEFKKNHKALVVTREWLLDSVATYRIQKFDGYLV</sequence>
<dbReference type="InterPro" id="IPR031099">
    <property type="entry name" value="BRCA1-associated"/>
</dbReference>
<dbReference type="InterPro" id="IPR036420">
    <property type="entry name" value="BRCT_dom_sf"/>
</dbReference>
<keyword evidence="5" id="KW-0863">Zinc-finger</keyword>
<keyword evidence="2" id="KW-0479">Metal-binding</keyword>
<dbReference type="CDD" id="cd17721">
    <property type="entry name" value="BRCT_BRCA1_rpt2"/>
    <property type="match status" value="1"/>
</dbReference>
<keyword evidence="6" id="KW-0862">Zinc</keyword>
<evidence type="ECO:0000313" key="12">
    <source>
        <dbReference type="Proteomes" id="UP000812440"/>
    </source>
</evidence>
<evidence type="ECO:0000256" key="6">
    <source>
        <dbReference type="ARBA" id="ARBA00022833"/>
    </source>
</evidence>
<comment type="caution">
    <text evidence="11">The sequence shown here is derived from an EMBL/GenBank/DDBJ whole genome shotgun (WGS) entry which is preliminary data.</text>
</comment>
<dbReference type="PANTHER" id="PTHR13763:SF0">
    <property type="entry name" value="BREAST CANCER TYPE 1 SUSCEPTIBILITY PROTEIN"/>
    <property type="match status" value="1"/>
</dbReference>
<name>A0A8T2JSS3_9PIPI</name>
<feature type="compositionally biased region" description="Basic residues" evidence="9">
    <location>
        <begin position="13"/>
        <end position="22"/>
    </location>
</feature>
<feature type="region of interest" description="Disordered" evidence="9">
    <location>
        <begin position="116"/>
        <end position="156"/>
    </location>
</feature>
<dbReference type="EMBL" id="JAACNH010000003">
    <property type="protein sequence ID" value="KAG8446898.1"/>
    <property type="molecule type" value="Genomic_DNA"/>
</dbReference>
<keyword evidence="3" id="KW-0677">Repeat</keyword>
<feature type="compositionally biased region" description="Low complexity" evidence="9">
    <location>
        <begin position="1014"/>
        <end position="1034"/>
    </location>
</feature>
<proteinExistence type="predicted"/>
<dbReference type="Proteomes" id="UP000812440">
    <property type="component" value="Chromosome 8_10"/>
</dbReference>
<reference evidence="11" key="1">
    <citation type="thesis" date="2020" institute="ProQuest LLC" country="789 East Eisenhower Parkway, Ann Arbor, MI, USA">
        <title>Comparative Genomics and Chromosome Evolution.</title>
        <authorList>
            <person name="Mudd A.B."/>
        </authorList>
    </citation>
    <scope>NUCLEOTIDE SEQUENCE</scope>
    <source>
        <strain evidence="11">Female2</strain>
        <tissue evidence="11">Blood</tissue>
    </source>
</reference>
<dbReference type="FunFam" id="3.40.50.10190:FF:000006">
    <property type="entry name" value="Breast cancer type 1 susceptibility protein homolog"/>
    <property type="match status" value="1"/>
</dbReference>
<accession>A0A8T2JSS3</accession>
<dbReference type="GO" id="GO:0004842">
    <property type="term" value="F:ubiquitin-protein transferase activity"/>
    <property type="evidence" value="ECO:0007669"/>
    <property type="project" value="TreeGrafter"/>
</dbReference>
<evidence type="ECO:0000256" key="2">
    <source>
        <dbReference type="ARBA" id="ARBA00022723"/>
    </source>
</evidence>
<dbReference type="Pfam" id="PF00533">
    <property type="entry name" value="BRCT"/>
    <property type="match status" value="2"/>
</dbReference>